<dbReference type="GO" id="GO:0004475">
    <property type="term" value="F:mannose-1-phosphate guanylyltransferase (GTP) activity"/>
    <property type="evidence" value="ECO:0007669"/>
    <property type="project" value="UniProtKB-EC"/>
</dbReference>
<dbReference type="Pfam" id="PF00483">
    <property type="entry name" value="NTP_transferase"/>
    <property type="match status" value="1"/>
</dbReference>
<comment type="catalytic activity">
    <reaction evidence="7">
        <text>alpha-D-mannose 1-phosphate + GTP + H(+) = GDP-alpha-D-mannose + diphosphate</text>
        <dbReference type="Rhea" id="RHEA:15229"/>
        <dbReference type="ChEBI" id="CHEBI:15378"/>
        <dbReference type="ChEBI" id="CHEBI:33019"/>
        <dbReference type="ChEBI" id="CHEBI:37565"/>
        <dbReference type="ChEBI" id="CHEBI:57527"/>
        <dbReference type="ChEBI" id="CHEBI:58409"/>
        <dbReference type="EC" id="2.7.7.13"/>
    </reaction>
</comment>
<evidence type="ECO:0000256" key="6">
    <source>
        <dbReference type="ARBA" id="ARBA00023134"/>
    </source>
</evidence>
<dbReference type="SUPFAM" id="SSF53448">
    <property type="entry name" value="Nucleotide-diphospho-sugar transferases"/>
    <property type="match status" value="1"/>
</dbReference>
<protein>
    <recommendedName>
        <fullName evidence="2">mannose-1-phosphate guanylyltransferase</fullName>
        <ecNumber evidence="2">2.7.7.13</ecNumber>
    </recommendedName>
</protein>
<dbReference type="EMBL" id="DXGG01000077">
    <property type="protein sequence ID" value="HIW87091.1"/>
    <property type="molecule type" value="Genomic_DNA"/>
</dbReference>
<dbReference type="SUPFAM" id="SSF159283">
    <property type="entry name" value="Guanosine diphospho-D-mannose pyrophosphorylase/mannose-6-phosphate isomerase linker domain"/>
    <property type="match status" value="1"/>
</dbReference>
<dbReference type="Pfam" id="PF22640">
    <property type="entry name" value="ManC_GMP_beta-helix"/>
    <property type="match status" value="1"/>
</dbReference>
<evidence type="ECO:0000259" key="8">
    <source>
        <dbReference type="Pfam" id="PF00483"/>
    </source>
</evidence>
<evidence type="ECO:0000313" key="10">
    <source>
        <dbReference type="EMBL" id="HIW87091.1"/>
    </source>
</evidence>
<reference evidence="10" key="1">
    <citation type="journal article" date="2021" name="PeerJ">
        <title>Extensive microbial diversity within the chicken gut microbiome revealed by metagenomics and culture.</title>
        <authorList>
            <person name="Gilroy R."/>
            <person name="Ravi A."/>
            <person name="Getino M."/>
            <person name="Pursley I."/>
            <person name="Horton D.L."/>
            <person name="Alikhan N.F."/>
            <person name="Baker D."/>
            <person name="Gharbi K."/>
            <person name="Hall N."/>
            <person name="Watson M."/>
            <person name="Adriaenssens E.M."/>
            <person name="Foster-Nyarko E."/>
            <person name="Jarju S."/>
            <person name="Secka A."/>
            <person name="Antonio M."/>
            <person name="Oren A."/>
            <person name="Chaudhuri R.R."/>
            <person name="La Ragione R."/>
            <person name="Hildebrand F."/>
            <person name="Pallen M.J."/>
        </authorList>
    </citation>
    <scope>NUCLEOTIDE SEQUENCE</scope>
    <source>
        <strain evidence="10">Gambia16-930</strain>
    </source>
</reference>
<feature type="domain" description="MannoseP isomerase/GMP-like beta-helix" evidence="9">
    <location>
        <begin position="302"/>
        <end position="354"/>
    </location>
</feature>
<dbReference type="InterPro" id="IPR029044">
    <property type="entry name" value="Nucleotide-diphossugar_trans"/>
</dbReference>
<dbReference type="Gene3D" id="3.90.550.10">
    <property type="entry name" value="Spore Coat Polysaccharide Biosynthesis Protein SpsA, Chain A"/>
    <property type="match status" value="1"/>
</dbReference>
<dbReference type="FunFam" id="3.90.550.10:FF:000046">
    <property type="entry name" value="Mannose-1-phosphate guanylyltransferase (GDP)"/>
    <property type="match status" value="1"/>
</dbReference>
<dbReference type="CDD" id="cd02509">
    <property type="entry name" value="GDP-M1P_Guanylyltransferase"/>
    <property type="match status" value="1"/>
</dbReference>
<dbReference type="GO" id="GO:0009298">
    <property type="term" value="P:GDP-mannose biosynthetic process"/>
    <property type="evidence" value="ECO:0007669"/>
    <property type="project" value="TreeGrafter"/>
</dbReference>
<evidence type="ECO:0000259" key="9">
    <source>
        <dbReference type="Pfam" id="PF22640"/>
    </source>
</evidence>
<comment type="similarity">
    <text evidence="1">Belongs to the mannose-6-phosphate isomerase type 2 family.</text>
</comment>
<dbReference type="PANTHER" id="PTHR46390:SF1">
    <property type="entry name" value="MANNOSE-1-PHOSPHATE GUANYLYLTRANSFERASE"/>
    <property type="match status" value="1"/>
</dbReference>
<organism evidence="10 11">
    <name type="scientific">Candidatus Onthomorpha intestinigallinarum</name>
    <dbReference type="NCBI Taxonomy" id="2840880"/>
    <lineage>
        <taxon>Bacteria</taxon>
        <taxon>Pseudomonadati</taxon>
        <taxon>Bacteroidota</taxon>
        <taxon>Bacteroidia</taxon>
        <taxon>Bacteroidales</taxon>
        <taxon>Candidatus Onthomorpha</taxon>
    </lineage>
</organism>
<evidence type="ECO:0000256" key="1">
    <source>
        <dbReference type="ARBA" id="ARBA00006115"/>
    </source>
</evidence>
<evidence type="ECO:0000313" key="11">
    <source>
        <dbReference type="Proteomes" id="UP000824267"/>
    </source>
</evidence>
<name>A0A9D1UHR5_9BACT</name>
<feature type="domain" description="Nucleotidyl transferase" evidence="8">
    <location>
        <begin position="10"/>
        <end position="293"/>
    </location>
</feature>
<dbReference type="PANTHER" id="PTHR46390">
    <property type="entry name" value="MANNOSE-1-PHOSPHATE GUANYLYLTRANSFERASE"/>
    <property type="match status" value="1"/>
</dbReference>
<accession>A0A9D1UHR5</accession>
<dbReference type="Proteomes" id="UP000824267">
    <property type="component" value="Unassembled WGS sequence"/>
</dbReference>
<dbReference type="AlphaFoldDB" id="A0A9D1UHR5"/>
<evidence type="ECO:0000256" key="3">
    <source>
        <dbReference type="ARBA" id="ARBA00022679"/>
    </source>
</evidence>
<keyword evidence="3" id="KW-0808">Transferase</keyword>
<sequence length="365" mass="41577">MSLNKDNYCIIMAGGIGSRFWPVSKTKKPKQFIDVLGVGESLLQTTYKRFERLCPKENIYIVTNKQYRDIVFEQLAGIDRECVLLEPIRRNTAPCVAYADFKIRRKNPNAKIVVAASDHLITDEDEFISILEKAFAAVERDDVLITLGIKPTFPNTGFGYIQYVDNGQYGMDEDVKKVKLFTEKPEYNMAVQFVKSGDFLWNAGIFVWSLRSIDKAMKEFLPDVYELFSKGENIYNTDAEEAFIEETYAACPSISIDYGVMEKASNVYVIPSGFGWNDIGTWAALYSVRKKDAEGNAVVGRNVLTYDTRNCLIDMPKDKLVVLQGLEDFIIVESDNILMICRKGEEQRIKEFVTDVEIEKGTEYL</sequence>
<keyword evidence="6" id="KW-0342">GTP-binding</keyword>
<dbReference type="GO" id="GO:0005525">
    <property type="term" value="F:GTP binding"/>
    <property type="evidence" value="ECO:0007669"/>
    <property type="project" value="UniProtKB-KW"/>
</dbReference>
<evidence type="ECO:0000256" key="5">
    <source>
        <dbReference type="ARBA" id="ARBA00022741"/>
    </source>
</evidence>
<proteinExistence type="inferred from homology"/>
<evidence type="ECO:0000256" key="2">
    <source>
        <dbReference type="ARBA" id="ARBA00012387"/>
    </source>
</evidence>
<dbReference type="InterPro" id="IPR051161">
    <property type="entry name" value="Mannose-6P_isomerase_type2"/>
</dbReference>
<dbReference type="InterPro" id="IPR005835">
    <property type="entry name" value="NTP_transferase_dom"/>
</dbReference>
<gene>
    <name evidence="10" type="ORF">IAC47_02320</name>
</gene>
<keyword evidence="5" id="KW-0547">Nucleotide-binding</keyword>
<dbReference type="InterPro" id="IPR049577">
    <property type="entry name" value="GMPP_N"/>
</dbReference>
<keyword evidence="4 10" id="KW-0548">Nucleotidyltransferase</keyword>
<evidence type="ECO:0000256" key="7">
    <source>
        <dbReference type="ARBA" id="ARBA00047343"/>
    </source>
</evidence>
<evidence type="ECO:0000256" key="4">
    <source>
        <dbReference type="ARBA" id="ARBA00022695"/>
    </source>
</evidence>
<dbReference type="InterPro" id="IPR054566">
    <property type="entry name" value="ManC/GMP-like_b-helix"/>
</dbReference>
<dbReference type="EC" id="2.7.7.13" evidence="2"/>
<reference evidence="10" key="2">
    <citation type="submission" date="2021-04" db="EMBL/GenBank/DDBJ databases">
        <authorList>
            <person name="Gilroy R."/>
        </authorList>
    </citation>
    <scope>NUCLEOTIDE SEQUENCE</scope>
    <source>
        <strain evidence="10">Gambia16-930</strain>
    </source>
</reference>
<comment type="caution">
    <text evidence="10">The sequence shown here is derived from an EMBL/GenBank/DDBJ whole genome shotgun (WGS) entry which is preliminary data.</text>
</comment>